<evidence type="ECO:0000256" key="1">
    <source>
        <dbReference type="ARBA" id="ARBA00000085"/>
    </source>
</evidence>
<sequence>MLPQRHWGADYIVRYDGMIRTILALPTTDTGSRTAAWRQLVDIVAQGGSRMAPELRAMAHERIAELRDMVPANERRKAAASFADRVNQPDVVAIFATDEPAVAAPVVARATLSEAEWLGLLSTFPSTSRAILRNRRDLGPVVERALASFGPSDFALPDASTPTTAEESSSQIRNLVARIEAFRRQAASAPQVEEPALAIPETFVFEASIYGEIDWIYGVAREAVIGLSIADIAPPREQGVDGQAAGAYRRRAPFKDARLVVAGHGPASGDWLISATPVFNPRNGRFAGYHGNARRPRRDERAGGEQGPLSGTALPADSLRQLVHELRTPLNAIQGFAEMIDRQILGPAAAAYRTRAQFVVGESRRLLEVVDDLDAAARLDSARFDREEGTSNAGVVLQRIASEQRAALALRGVALHTKVEANIMVSIAEPLLDRMIRRLLASVLGLSRMGDSAQVELVAHGGGIILTISRPAVLHGRDERALLDPAYGPEGEWPDAPILGLGFTLRLIANLARETGAKLKLTDDAFSLLLPPVGALQVQHEEQV</sequence>
<dbReference type="InterPro" id="IPR003661">
    <property type="entry name" value="HisK_dim/P_dom"/>
</dbReference>
<dbReference type="EMBL" id="CP032829">
    <property type="protein sequence ID" value="AYJ85599.1"/>
    <property type="molecule type" value="Genomic_DNA"/>
</dbReference>
<dbReference type="OrthoDB" id="9813151at2"/>
<dbReference type="GO" id="GO:0000155">
    <property type="term" value="F:phosphorelay sensor kinase activity"/>
    <property type="evidence" value="ECO:0007669"/>
    <property type="project" value="InterPro"/>
</dbReference>
<evidence type="ECO:0000313" key="6">
    <source>
        <dbReference type="Proteomes" id="UP000276254"/>
    </source>
</evidence>
<dbReference type="KEGG" id="spha:D3Y57_05930"/>
<dbReference type="CDD" id="cd00082">
    <property type="entry name" value="HisKA"/>
    <property type="match status" value="1"/>
</dbReference>
<evidence type="ECO:0000256" key="3">
    <source>
        <dbReference type="SAM" id="MobiDB-lite"/>
    </source>
</evidence>
<dbReference type="SMART" id="SM00388">
    <property type="entry name" value="HisKA"/>
    <property type="match status" value="1"/>
</dbReference>
<dbReference type="AlphaFoldDB" id="A0A494T8D7"/>
<comment type="catalytic activity">
    <reaction evidence="1">
        <text>ATP + protein L-histidine = ADP + protein N-phospho-L-histidine.</text>
        <dbReference type="EC" id="2.7.13.3"/>
    </reaction>
</comment>
<feature type="region of interest" description="Disordered" evidence="3">
    <location>
        <begin position="286"/>
        <end position="314"/>
    </location>
</feature>
<dbReference type="Gene3D" id="1.10.287.130">
    <property type="match status" value="1"/>
</dbReference>
<dbReference type="Pfam" id="PF00512">
    <property type="entry name" value="HisKA"/>
    <property type="match status" value="1"/>
</dbReference>
<keyword evidence="6" id="KW-1185">Reference proteome</keyword>
<protein>
    <recommendedName>
        <fullName evidence="2">histidine kinase</fullName>
        <ecNumber evidence="2">2.7.13.3</ecNumber>
    </recommendedName>
</protein>
<dbReference type="Proteomes" id="UP000276254">
    <property type="component" value="Chromosome"/>
</dbReference>
<evidence type="ECO:0000256" key="2">
    <source>
        <dbReference type="ARBA" id="ARBA00012438"/>
    </source>
</evidence>
<organism evidence="5 6">
    <name type="scientific">Sphingomonas paeninsulae</name>
    <dbReference type="NCBI Taxonomy" id="2319844"/>
    <lineage>
        <taxon>Bacteria</taxon>
        <taxon>Pseudomonadati</taxon>
        <taxon>Pseudomonadota</taxon>
        <taxon>Alphaproteobacteria</taxon>
        <taxon>Sphingomonadales</taxon>
        <taxon>Sphingomonadaceae</taxon>
        <taxon>Sphingomonas</taxon>
    </lineage>
</organism>
<feature type="domain" description="Signal transduction histidine kinase dimerisation/phosphoacceptor" evidence="4">
    <location>
        <begin position="318"/>
        <end position="382"/>
    </location>
</feature>
<keyword evidence="5" id="KW-0808">Transferase</keyword>
<gene>
    <name evidence="5" type="ORF">D3Y57_05930</name>
</gene>
<dbReference type="InterPro" id="IPR036097">
    <property type="entry name" value="HisK_dim/P_sf"/>
</dbReference>
<proteinExistence type="predicted"/>
<evidence type="ECO:0000259" key="4">
    <source>
        <dbReference type="SMART" id="SM00388"/>
    </source>
</evidence>
<reference evidence="5 6" key="1">
    <citation type="submission" date="2018-09" db="EMBL/GenBank/DDBJ databases">
        <title>Sphingomonas peninsula sp. nov., isolated from fildes peninsula, Antarctic soil.</title>
        <authorList>
            <person name="Yingchao G."/>
        </authorList>
    </citation>
    <scope>NUCLEOTIDE SEQUENCE [LARGE SCALE GENOMIC DNA]</scope>
    <source>
        <strain evidence="5 6">YZ-8</strain>
    </source>
</reference>
<dbReference type="EC" id="2.7.13.3" evidence="2"/>
<accession>A0A494T8D7</accession>
<name>A0A494T8D7_SPHPE</name>
<evidence type="ECO:0000313" key="5">
    <source>
        <dbReference type="EMBL" id="AYJ85599.1"/>
    </source>
</evidence>
<dbReference type="SUPFAM" id="SSF47384">
    <property type="entry name" value="Homodimeric domain of signal transducing histidine kinase"/>
    <property type="match status" value="1"/>
</dbReference>
<keyword evidence="5" id="KW-0418">Kinase</keyword>